<keyword evidence="2" id="KW-1185">Reference proteome</keyword>
<dbReference type="Proteomes" id="UP000553632">
    <property type="component" value="Unassembled WGS sequence"/>
</dbReference>
<gene>
    <name evidence="1" type="ORF">FOZ63_020179</name>
</gene>
<dbReference type="AlphaFoldDB" id="A0A7J6SS36"/>
<dbReference type="EMBL" id="JABANO010016564">
    <property type="protein sequence ID" value="KAF4734960.1"/>
    <property type="molecule type" value="Genomic_DNA"/>
</dbReference>
<feature type="non-terminal residue" evidence="1">
    <location>
        <position position="114"/>
    </location>
</feature>
<sequence length="114" mass="12694">SFDCFSMLSKALRPNAAVVTLLRPTYRMSHLPRTWSQSRGFGSFRKATDGPKNHRYESSRESLVFEFWHPSPGGVITSPDIVALMKTISALEGWIELDAGCAGRHNALRSLTRG</sequence>
<organism evidence="1 2">
    <name type="scientific">Perkinsus olseni</name>
    <name type="common">Perkinsus atlanticus</name>
    <dbReference type="NCBI Taxonomy" id="32597"/>
    <lineage>
        <taxon>Eukaryota</taxon>
        <taxon>Sar</taxon>
        <taxon>Alveolata</taxon>
        <taxon>Perkinsozoa</taxon>
        <taxon>Perkinsea</taxon>
        <taxon>Perkinsida</taxon>
        <taxon>Perkinsidae</taxon>
        <taxon>Perkinsus</taxon>
    </lineage>
</organism>
<feature type="non-terminal residue" evidence="1">
    <location>
        <position position="1"/>
    </location>
</feature>
<comment type="caution">
    <text evidence="1">The sequence shown here is derived from an EMBL/GenBank/DDBJ whole genome shotgun (WGS) entry which is preliminary data.</text>
</comment>
<reference evidence="1 2" key="1">
    <citation type="submission" date="2020-04" db="EMBL/GenBank/DDBJ databases">
        <title>Perkinsus olseni comparative genomics.</title>
        <authorList>
            <person name="Bogema D.R."/>
        </authorList>
    </citation>
    <scope>NUCLEOTIDE SEQUENCE [LARGE SCALE GENOMIC DNA]</scope>
    <source>
        <strain evidence="1 2">ATCC PRA-207</strain>
    </source>
</reference>
<accession>A0A7J6SS36</accession>
<evidence type="ECO:0000313" key="1">
    <source>
        <dbReference type="EMBL" id="KAF4734960.1"/>
    </source>
</evidence>
<name>A0A7J6SS36_PEROL</name>
<evidence type="ECO:0000313" key="2">
    <source>
        <dbReference type="Proteomes" id="UP000553632"/>
    </source>
</evidence>
<protein>
    <submittedName>
        <fullName evidence="1">Uncharacterized protein</fullName>
    </submittedName>
</protein>
<proteinExistence type="predicted"/>